<organism evidence="3 4">
    <name type="scientific">Mycolicibacterium obuense</name>
    <dbReference type="NCBI Taxonomy" id="1807"/>
    <lineage>
        <taxon>Bacteria</taxon>
        <taxon>Bacillati</taxon>
        <taxon>Actinomycetota</taxon>
        <taxon>Actinomycetes</taxon>
        <taxon>Mycobacteriales</taxon>
        <taxon>Mycobacteriaceae</taxon>
        <taxon>Mycolicibacterium</taxon>
    </lineage>
</organism>
<reference evidence="3 4" key="1">
    <citation type="journal article" date="2015" name="Genome Biol. Evol.">
        <title>Characterization of Three Mycobacterium spp. with Potential Use in Bioremediation by Genome Sequencing and Comparative Genomics.</title>
        <authorList>
            <person name="Das S."/>
            <person name="Pettersson B.M."/>
            <person name="Behra P.R."/>
            <person name="Ramesh M."/>
            <person name="Dasgupta S."/>
            <person name="Bhattacharya A."/>
            <person name="Kirsebom L.A."/>
        </authorList>
    </citation>
    <scope>NUCLEOTIDE SEQUENCE [LARGE SCALE GENOMIC DNA]</scope>
    <source>
        <strain evidence="3 4">DSM 44075</strain>
    </source>
</reference>
<dbReference type="InterPro" id="IPR001509">
    <property type="entry name" value="Epimerase_deHydtase"/>
</dbReference>
<dbReference type="SUPFAM" id="SSF51735">
    <property type="entry name" value="NAD(P)-binding Rossmann-fold domains"/>
    <property type="match status" value="1"/>
</dbReference>
<dbReference type="PANTHER" id="PTHR43000">
    <property type="entry name" value="DTDP-D-GLUCOSE 4,6-DEHYDRATASE-RELATED"/>
    <property type="match status" value="1"/>
</dbReference>
<dbReference type="Proteomes" id="UP000036313">
    <property type="component" value="Unassembled WGS sequence"/>
</dbReference>
<comment type="caution">
    <text evidence="3">The sequence shown here is derived from an EMBL/GenBank/DDBJ whole genome shotgun (WGS) entry which is preliminary data.</text>
</comment>
<dbReference type="GO" id="GO:0008460">
    <property type="term" value="F:dTDP-glucose 4,6-dehydratase activity"/>
    <property type="evidence" value="ECO:0007669"/>
    <property type="project" value="UniProtKB-EC"/>
</dbReference>
<dbReference type="InterPro" id="IPR036291">
    <property type="entry name" value="NAD(P)-bd_dom_sf"/>
</dbReference>
<proteinExistence type="inferred from homology"/>
<dbReference type="PATRIC" id="fig|1807.14.peg.1160"/>
<protein>
    <submittedName>
        <fullName evidence="3">dTDP-glucose 4,6-dehydratase</fullName>
        <ecNumber evidence="3">4.2.1.46</ecNumber>
    </submittedName>
</protein>
<keyword evidence="3" id="KW-0456">Lyase</keyword>
<dbReference type="Gene3D" id="3.40.50.720">
    <property type="entry name" value="NAD(P)-binding Rossmann-like Domain"/>
    <property type="match status" value="1"/>
</dbReference>
<gene>
    <name evidence="3" type="primary">rfbB</name>
    <name evidence="3" type="ORF">MOBUDSM44075_01154</name>
</gene>
<accession>A0A0J6WA32</accession>
<sequence length="355" mass="38102">MPGTVLVTGGFGLVGSATAARLAELGRTVVVADLDSPANRKAEMGLPAAVNVQWVDLTDAEQTARVIAEVAPEVIIHLAAVIPPGIYRNRELARRVNVDATRALVGIAESQPRLPRFVHASSNAVYGARNPHRVTGAVTADMPMQVSDLYSAHKAEAESIVRASSLDWVVLRLGGVLSVDPKAIPFSADAIYFESCLPVDGRIHTVDVRDVAWAFAAATTADVVGEILLIAGDDSHRRVQGEVGAALAGARGLAGGVTKGRPGDPGSDHDWFVTDWMDTTRAQEALQFQHHTWQDMLDEARQRAGAARPLLRLAAPLVRATLKRRTAYYKQPVGYANPWDAISRKFGDCSPDTQR</sequence>
<feature type="domain" description="NAD-dependent epimerase/dehydratase" evidence="2">
    <location>
        <begin position="5"/>
        <end position="178"/>
    </location>
</feature>
<evidence type="ECO:0000313" key="4">
    <source>
        <dbReference type="Proteomes" id="UP000036313"/>
    </source>
</evidence>
<name>A0A0J6WA32_9MYCO</name>
<evidence type="ECO:0000313" key="3">
    <source>
        <dbReference type="EMBL" id="KMO80020.1"/>
    </source>
</evidence>
<dbReference type="Pfam" id="PF01370">
    <property type="entry name" value="Epimerase"/>
    <property type="match status" value="1"/>
</dbReference>
<dbReference type="EMBL" id="JYNU01000006">
    <property type="protein sequence ID" value="KMO80020.1"/>
    <property type="molecule type" value="Genomic_DNA"/>
</dbReference>
<evidence type="ECO:0000256" key="1">
    <source>
        <dbReference type="ARBA" id="ARBA00007637"/>
    </source>
</evidence>
<evidence type="ECO:0000259" key="2">
    <source>
        <dbReference type="Pfam" id="PF01370"/>
    </source>
</evidence>
<dbReference type="RefSeq" id="WP_048422436.1">
    <property type="nucleotide sequence ID" value="NZ_JYNU01000006.1"/>
</dbReference>
<comment type="similarity">
    <text evidence="1">Belongs to the NAD(P)-dependent epimerase/dehydratase family.</text>
</comment>
<dbReference type="EC" id="4.2.1.46" evidence="3"/>
<dbReference type="AlphaFoldDB" id="A0A0J6WA32"/>